<comment type="caution">
    <text evidence="5">The sequence shown here is derived from an EMBL/GenBank/DDBJ whole genome shotgun (WGS) entry which is preliminary data.</text>
</comment>
<gene>
    <name evidence="5" type="ORF">CHH72_11300</name>
</gene>
<dbReference type="PANTHER" id="PTHR34698">
    <property type="entry name" value="5-OXOPROLINASE SUBUNIT B"/>
    <property type="match status" value="1"/>
</dbReference>
<dbReference type="RefSeq" id="WP_011248609.1">
    <property type="nucleotide sequence ID" value="NZ_BOQS01000013.1"/>
</dbReference>
<dbReference type="OMA" id="HSGSPWF"/>
<dbReference type="Gene3D" id="3.30.1360.40">
    <property type="match status" value="1"/>
</dbReference>
<dbReference type="GO" id="GO:0005524">
    <property type="term" value="F:ATP binding"/>
    <property type="evidence" value="ECO:0007669"/>
    <property type="project" value="UniProtKB-KW"/>
</dbReference>
<evidence type="ECO:0000259" key="4">
    <source>
        <dbReference type="SMART" id="SM00796"/>
    </source>
</evidence>
<accession>A0A268NZM6</accession>
<feature type="domain" description="Carboxyltransferase" evidence="4">
    <location>
        <begin position="6"/>
        <end position="217"/>
    </location>
</feature>
<dbReference type="GO" id="GO:0016787">
    <property type="term" value="F:hydrolase activity"/>
    <property type="evidence" value="ECO:0007669"/>
    <property type="project" value="UniProtKB-KW"/>
</dbReference>
<dbReference type="SUPFAM" id="SSF160467">
    <property type="entry name" value="PH0987 N-terminal domain-like"/>
    <property type="match status" value="1"/>
</dbReference>
<name>A0A268NZM6_SHOCL</name>
<protein>
    <submittedName>
        <fullName evidence="5">Allophanate hydrolase subunit 1</fullName>
    </submittedName>
</protein>
<dbReference type="SUPFAM" id="SSF50891">
    <property type="entry name" value="Cyclophilin-like"/>
    <property type="match status" value="1"/>
</dbReference>
<dbReference type="SMART" id="SM00796">
    <property type="entry name" value="AHS1"/>
    <property type="match status" value="1"/>
</dbReference>
<dbReference type="Pfam" id="PF02682">
    <property type="entry name" value="CT_C_D"/>
    <property type="match status" value="1"/>
</dbReference>
<dbReference type="InterPro" id="IPR029000">
    <property type="entry name" value="Cyclophilin-like_dom_sf"/>
</dbReference>
<dbReference type="Proteomes" id="UP000216207">
    <property type="component" value="Unassembled WGS sequence"/>
</dbReference>
<evidence type="ECO:0000313" key="6">
    <source>
        <dbReference type="Proteomes" id="UP000216207"/>
    </source>
</evidence>
<dbReference type="InterPro" id="IPR003833">
    <property type="entry name" value="CT_C_D"/>
</dbReference>
<evidence type="ECO:0000256" key="3">
    <source>
        <dbReference type="ARBA" id="ARBA00022840"/>
    </source>
</evidence>
<sequence length="241" mass="26105">MRGQHLQFYPLSEGALTVSFATGIRDTTNTRIRQLMNDLDKRRFPGYIEAVPSYTGVTVFFDPAHVAGAAMKGSSICEKVECWLRERIDALGESEQASPGKTIAIPVCYGGDYGPDIAAVAAHNHLSVEDVINRHCAGDYLVYMIGFAPGFPFLGGMDPAISAPRRKQPRAVIPAGTVGIAGGQTGVYPLETPGGWQLIGRTPLVLFDPERKQPSLLAPGDRVRFEAISAETYEHMKEAGR</sequence>
<dbReference type="EMBL" id="NPCC01000012">
    <property type="protein sequence ID" value="PAE88952.1"/>
    <property type="molecule type" value="Genomic_DNA"/>
</dbReference>
<organism evidence="5 6">
    <name type="scientific">Shouchella clausii</name>
    <name type="common">Alkalihalobacillus clausii</name>
    <dbReference type="NCBI Taxonomy" id="79880"/>
    <lineage>
        <taxon>Bacteria</taxon>
        <taxon>Bacillati</taxon>
        <taxon>Bacillota</taxon>
        <taxon>Bacilli</taxon>
        <taxon>Bacillales</taxon>
        <taxon>Bacillaceae</taxon>
        <taxon>Shouchella</taxon>
    </lineage>
</organism>
<dbReference type="NCBIfam" id="TIGR00370">
    <property type="entry name" value="5-oxoprolinase subunit PxpB"/>
    <property type="match status" value="1"/>
</dbReference>
<keyword evidence="2 5" id="KW-0378">Hydrolase</keyword>
<dbReference type="InterPro" id="IPR010016">
    <property type="entry name" value="PxpB"/>
</dbReference>
<dbReference type="AlphaFoldDB" id="A0A268NZM6"/>
<keyword evidence="1" id="KW-0547">Nucleotide-binding</keyword>
<dbReference type="PANTHER" id="PTHR34698:SF2">
    <property type="entry name" value="5-OXOPROLINASE SUBUNIT B"/>
    <property type="match status" value="1"/>
</dbReference>
<evidence type="ECO:0000256" key="1">
    <source>
        <dbReference type="ARBA" id="ARBA00022741"/>
    </source>
</evidence>
<proteinExistence type="predicted"/>
<keyword evidence="3" id="KW-0067">ATP-binding</keyword>
<reference evidence="5 6" key="1">
    <citation type="submission" date="2017-07" db="EMBL/GenBank/DDBJ databases">
        <title>Isolation and whole genome analysis of endospore-forming bacteria from heroin.</title>
        <authorList>
            <person name="Kalinowski J."/>
            <person name="Ahrens B."/>
            <person name="Al-Dilaimi A."/>
            <person name="Winkler A."/>
            <person name="Wibberg D."/>
            <person name="Schleenbecker U."/>
            <person name="Ruckert C."/>
            <person name="Wolfel R."/>
            <person name="Grass G."/>
        </authorList>
    </citation>
    <scope>NUCLEOTIDE SEQUENCE [LARGE SCALE GENOMIC DNA]</scope>
    <source>
        <strain evidence="5 6">7539</strain>
    </source>
</reference>
<evidence type="ECO:0000256" key="2">
    <source>
        <dbReference type="ARBA" id="ARBA00022801"/>
    </source>
</evidence>
<evidence type="ECO:0000313" key="5">
    <source>
        <dbReference type="EMBL" id="PAE88952.1"/>
    </source>
</evidence>
<dbReference type="Gene3D" id="2.40.100.10">
    <property type="entry name" value="Cyclophilin-like"/>
    <property type="match status" value="1"/>
</dbReference>